<dbReference type="Gene3D" id="3.30.300.30">
    <property type="match status" value="1"/>
</dbReference>
<sequence length="527" mass="56653">MLLERNVFGVLDGSARAPWRDREAFGFSDGDSVSFVELRDRAQALARGLLDLGLARGDRVALMMNNRREWVETYFALAAAGFVSVPVNIMLVASEIDHVLGDSGARALVYDDYVAERITRLDAPVEWAIGTGTTRTPRHAERFVAYEAVIADTDPAREIVGPDLHDPMTIIYTSGTTGRPKGAVHSHNGVLWNAMGQWNALGLDATVRSGVVSSLSWAAGMHVLGIALVWAGGASHIRGLGGASAEAVVTMLVDQRITHTFLPPSLLSEIARDPELLARLAKSSLRWLLTGSAPVPRTLLEIFADKVPDVALCQGMGLSEFPPVVVVLGAGEAMDHVGSAGRPMPMSQVAVRTADQQVRSSGSGELLVRSTATMTGYWNRPEETAKAFRDGWLNTGDLADIDEDGYVTITGRLKELIISGGLNIYPREIEELLHRAPGVQECAVVGVPDPKFGETPAAVVVLEPASADREAVERGLRALCEQHLAPYKRPKHYVLSEQSLPRNSNGKILKRAIAPEVAADLGLSTAD</sequence>
<dbReference type="InterPro" id="IPR020845">
    <property type="entry name" value="AMP-binding_CS"/>
</dbReference>
<dbReference type="EMBL" id="CP006850">
    <property type="protein sequence ID" value="AHH17526.1"/>
    <property type="molecule type" value="Genomic_DNA"/>
</dbReference>
<feature type="domain" description="AMP-binding enzyme C-terminal" evidence="4">
    <location>
        <begin position="428"/>
        <end position="507"/>
    </location>
</feature>
<feature type="domain" description="AMP-dependent synthetase/ligase" evidence="3">
    <location>
        <begin position="19"/>
        <end position="378"/>
    </location>
</feature>
<evidence type="ECO:0000313" key="6">
    <source>
        <dbReference type="Proteomes" id="UP000019150"/>
    </source>
</evidence>
<comment type="similarity">
    <text evidence="1">Belongs to the ATP-dependent AMP-binding enzyme family.</text>
</comment>
<dbReference type="PANTHER" id="PTHR43201:SF5">
    <property type="entry name" value="MEDIUM-CHAIN ACYL-COA LIGASE ACSF2, MITOCHONDRIAL"/>
    <property type="match status" value="1"/>
</dbReference>
<dbReference type="PATRIC" id="fig|1415166.3.peg.2803"/>
<keyword evidence="2 5" id="KW-0436">Ligase</keyword>
<dbReference type="GO" id="GO:0031956">
    <property type="term" value="F:medium-chain fatty acid-CoA ligase activity"/>
    <property type="evidence" value="ECO:0007669"/>
    <property type="project" value="TreeGrafter"/>
</dbReference>
<accession>W5TJV5</accession>
<organism evidence="5 6">
    <name type="scientific">Nocardia nova SH22a</name>
    <dbReference type="NCBI Taxonomy" id="1415166"/>
    <lineage>
        <taxon>Bacteria</taxon>
        <taxon>Bacillati</taxon>
        <taxon>Actinomycetota</taxon>
        <taxon>Actinomycetes</taxon>
        <taxon>Mycobacteriales</taxon>
        <taxon>Nocardiaceae</taxon>
        <taxon>Nocardia</taxon>
    </lineage>
</organism>
<evidence type="ECO:0000256" key="1">
    <source>
        <dbReference type="ARBA" id="ARBA00006432"/>
    </source>
</evidence>
<dbReference type="PANTHER" id="PTHR43201">
    <property type="entry name" value="ACYL-COA SYNTHETASE"/>
    <property type="match status" value="1"/>
</dbReference>
<keyword evidence="6" id="KW-1185">Reference proteome</keyword>
<dbReference type="EC" id="6.2.1.-" evidence="5"/>
<dbReference type="GO" id="GO:0006631">
    <property type="term" value="P:fatty acid metabolic process"/>
    <property type="evidence" value="ECO:0007669"/>
    <property type="project" value="TreeGrafter"/>
</dbReference>
<dbReference type="Pfam" id="PF00501">
    <property type="entry name" value="AMP-binding"/>
    <property type="match status" value="1"/>
</dbReference>
<dbReference type="Gene3D" id="3.40.50.12780">
    <property type="entry name" value="N-terminal domain of ligase-like"/>
    <property type="match status" value="1"/>
</dbReference>
<dbReference type="Pfam" id="PF13193">
    <property type="entry name" value="AMP-binding_C"/>
    <property type="match status" value="1"/>
</dbReference>
<evidence type="ECO:0000259" key="3">
    <source>
        <dbReference type="Pfam" id="PF00501"/>
    </source>
</evidence>
<dbReference type="PROSITE" id="PS00455">
    <property type="entry name" value="AMP_BINDING"/>
    <property type="match status" value="1"/>
</dbReference>
<gene>
    <name evidence="5" type="ORF">NONO_c27340</name>
</gene>
<dbReference type="HOGENOM" id="CLU_000022_59_7_11"/>
<dbReference type="eggNOG" id="COG0318">
    <property type="taxonomic scope" value="Bacteria"/>
</dbReference>
<protein>
    <submittedName>
        <fullName evidence="5">Acyl-CoA synthetase (AMP-forming)/AMP-acid ligase II</fullName>
        <ecNumber evidence="5">6.2.1.-</ecNumber>
    </submittedName>
</protein>
<dbReference type="AlphaFoldDB" id="W5TJV5"/>
<dbReference type="RefSeq" id="WP_025348997.1">
    <property type="nucleotide sequence ID" value="NZ_CP006850.1"/>
</dbReference>
<proteinExistence type="inferred from homology"/>
<name>W5TJV5_9NOCA</name>
<dbReference type="InterPro" id="IPR042099">
    <property type="entry name" value="ANL_N_sf"/>
</dbReference>
<dbReference type="InterPro" id="IPR025110">
    <property type="entry name" value="AMP-bd_C"/>
</dbReference>
<dbReference type="InterPro" id="IPR045851">
    <property type="entry name" value="AMP-bd_C_sf"/>
</dbReference>
<evidence type="ECO:0000313" key="5">
    <source>
        <dbReference type="EMBL" id="AHH17526.1"/>
    </source>
</evidence>
<dbReference type="Proteomes" id="UP000019150">
    <property type="component" value="Chromosome"/>
</dbReference>
<dbReference type="STRING" id="1415166.NONO_c27340"/>
<evidence type="ECO:0000256" key="2">
    <source>
        <dbReference type="ARBA" id="ARBA00022598"/>
    </source>
</evidence>
<dbReference type="KEGG" id="nno:NONO_c27340"/>
<dbReference type="InterPro" id="IPR000873">
    <property type="entry name" value="AMP-dep_synth/lig_dom"/>
</dbReference>
<reference evidence="5 6" key="1">
    <citation type="journal article" date="2014" name="Appl. Environ. Microbiol.">
        <title>Insights into the Microbial Degradation of Rubber and Gutta-Percha by Analysis of the Complete Genome of Nocardia nova SH22a.</title>
        <authorList>
            <person name="Luo Q."/>
            <person name="Hiessl S."/>
            <person name="Poehlein A."/>
            <person name="Daniel R."/>
            <person name="Steinbuchel A."/>
        </authorList>
    </citation>
    <scope>NUCLEOTIDE SEQUENCE [LARGE SCALE GENOMIC DNA]</scope>
    <source>
        <strain evidence="5">SH22a</strain>
    </source>
</reference>
<dbReference type="OrthoDB" id="9803968at2"/>
<evidence type="ECO:0000259" key="4">
    <source>
        <dbReference type="Pfam" id="PF13193"/>
    </source>
</evidence>
<dbReference type="SUPFAM" id="SSF56801">
    <property type="entry name" value="Acetyl-CoA synthetase-like"/>
    <property type="match status" value="1"/>
</dbReference>